<keyword evidence="3" id="KW-0732">Signal</keyword>
<dbReference type="SMART" id="SM00708">
    <property type="entry name" value="PhBP"/>
    <property type="match status" value="1"/>
</dbReference>
<dbReference type="Gene3D" id="1.10.238.20">
    <property type="entry name" value="Pheromone/general odorant binding protein domain"/>
    <property type="match status" value="1"/>
</dbReference>
<proteinExistence type="inferred from homology"/>
<dbReference type="PRINTS" id="PR00484">
    <property type="entry name" value="PBPGOBP"/>
</dbReference>
<evidence type="ECO:0000256" key="1">
    <source>
        <dbReference type="ARBA" id="ARBA00008098"/>
    </source>
</evidence>
<dbReference type="InterPro" id="IPR006170">
    <property type="entry name" value="PBP/GOBP"/>
</dbReference>
<dbReference type="CDD" id="cd23992">
    <property type="entry name" value="PBP_GOBP"/>
    <property type="match status" value="1"/>
</dbReference>
<dbReference type="Pfam" id="PF01395">
    <property type="entry name" value="PBP_GOBP"/>
    <property type="match status" value="1"/>
</dbReference>
<gene>
    <name evidence="4" type="ORF">CHILSU_LOCUS4301</name>
</gene>
<comment type="similarity">
    <text evidence="1">Belongs to the PBP/GOBP family.</text>
</comment>
<dbReference type="InterPro" id="IPR006072">
    <property type="entry name" value="Odorant/phero-bd_Lep"/>
</dbReference>
<feature type="chain" id="PRO_5045120970" description="Pheromone binding protein" evidence="3">
    <location>
        <begin position="22"/>
        <end position="165"/>
    </location>
</feature>
<dbReference type="EMBL" id="OU963912">
    <property type="protein sequence ID" value="CAH0401087.1"/>
    <property type="molecule type" value="Genomic_DNA"/>
</dbReference>
<keyword evidence="2" id="KW-0813">Transport</keyword>
<dbReference type="PIRSF" id="PIRSF015604">
    <property type="entry name" value="Odorant/phero_bd"/>
    <property type="match status" value="1"/>
</dbReference>
<evidence type="ECO:0000256" key="2">
    <source>
        <dbReference type="ARBA" id="ARBA00022448"/>
    </source>
</evidence>
<feature type="signal peptide" evidence="3">
    <location>
        <begin position="1"/>
        <end position="21"/>
    </location>
</feature>
<evidence type="ECO:0000256" key="3">
    <source>
        <dbReference type="SAM" id="SignalP"/>
    </source>
</evidence>
<evidence type="ECO:0000313" key="5">
    <source>
        <dbReference type="Proteomes" id="UP001153292"/>
    </source>
</evidence>
<accession>A0ABN8B4V2</accession>
<protein>
    <recommendedName>
        <fullName evidence="6">Pheromone binding protein</fullName>
    </recommendedName>
</protein>
<organism evidence="4 5">
    <name type="scientific">Chilo suppressalis</name>
    <name type="common">Asiatic rice borer moth</name>
    <dbReference type="NCBI Taxonomy" id="168631"/>
    <lineage>
        <taxon>Eukaryota</taxon>
        <taxon>Metazoa</taxon>
        <taxon>Ecdysozoa</taxon>
        <taxon>Arthropoda</taxon>
        <taxon>Hexapoda</taxon>
        <taxon>Insecta</taxon>
        <taxon>Pterygota</taxon>
        <taxon>Neoptera</taxon>
        <taxon>Endopterygota</taxon>
        <taxon>Lepidoptera</taxon>
        <taxon>Glossata</taxon>
        <taxon>Ditrysia</taxon>
        <taxon>Pyraloidea</taxon>
        <taxon>Crambidae</taxon>
        <taxon>Crambinae</taxon>
        <taxon>Chilo</taxon>
    </lineage>
</organism>
<dbReference type="SUPFAM" id="SSF47565">
    <property type="entry name" value="Insect pheromone/odorant-binding proteins"/>
    <property type="match status" value="1"/>
</dbReference>
<sequence>MSLYMRIVVLALVYLFNGVESSQEIMKQLSLNFGKAYDSCKKELELPNEVDTDFFNFWKEDYQLTNRLTGCAIMCMSNKLDLLDPDGKMHHGNAREFAKKHGADDSMAQQLIDILHNCEKGASPGPDGDACVQVLEISKCFKVEIHKLNWAPSMDLIMAEVLADV</sequence>
<evidence type="ECO:0008006" key="6">
    <source>
        <dbReference type="Google" id="ProtNLM"/>
    </source>
</evidence>
<evidence type="ECO:0000313" key="4">
    <source>
        <dbReference type="EMBL" id="CAH0401087.1"/>
    </source>
</evidence>
<name>A0ABN8B4V2_CHISP</name>
<dbReference type="Proteomes" id="UP001153292">
    <property type="component" value="Chromosome 19"/>
</dbReference>
<reference evidence="4" key="1">
    <citation type="submission" date="2021-12" db="EMBL/GenBank/DDBJ databases">
        <authorList>
            <person name="King R."/>
        </authorList>
    </citation>
    <scope>NUCLEOTIDE SEQUENCE</scope>
</reference>
<keyword evidence="5" id="KW-1185">Reference proteome</keyword>
<dbReference type="InterPro" id="IPR036728">
    <property type="entry name" value="PBP_GOBP_sf"/>
</dbReference>